<evidence type="ECO:0000256" key="1">
    <source>
        <dbReference type="ARBA" id="ARBA00012528"/>
    </source>
</evidence>
<keyword evidence="3" id="KW-0175">Coiled coil</keyword>
<dbReference type="Proteomes" id="UP001155241">
    <property type="component" value="Unassembled WGS sequence"/>
</dbReference>
<dbReference type="PROSITE" id="PS50887">
    <property type="entry name" value="GGDEF"/>
    <property type="match status" value="2"/>
</dbReference>
<dbReference type="CDD" id="cd01949">
    <property type="entry name" value="GGDEF"/>
    <property type="match status" value="1"/>
</dbReference>
<dbReference type="InterPro" id="IPR043128">
    <property type="entry name" value="Rev_trsase/Diguanyl_cyclase"/>
</dbReference>
<dbReference type="RefSeq" id="WP_252855075.1">
    <property type="nucleotide sequence ID" value="NZ_JAMXLR010000081.1"/>
</dbReference>
<sequence length="497" mass="54237">MLDPSNSMALLLLLNIAFASLALVAGVLGGLWFAYARWNVGAASPAQVEESERHSQRESERIAMATDRLRDLASGIASDVDKHSSRVGEITTGLQSLDTDDIEATGTGLVMAMANIISANGALQERLAKAEDQIAAQARELTLQESEARTDSLTGMANRRAFDEAMSQRHAEATRKNTPLSLLLADIDSFKQLNDSHGHLVGDEVLRVVARRLKETCRSMDLPCRYGGEEFAIILPATDLQEAKRAAERVRQAIESLTIKFDGKQFQVTVSIGVAQLANQEDTPRLVRRCDEALYQSKDAGRNCGHWHDGTDCHPTANQNQKRGESSQGEEPSTQRTLLDSLPNRTTFVNELRRRMAESHRTEQPVSIVLAELKDSHELKQRLGSHALVTALNRVAKAIAGSLREMDLAAQLGENRIGIMLPNSTMESSCTTMERVRLVLKQCPLELEDASVCLSLSTGVAELRTGDCVENLVGRAEAALACQVERSDPSTSASTAR</sequence>
<dbReference type="SUPFAM" id="SSF55073">
    <property type="entry name" value="Nucleotide cyclase"/>
    <property type="match status" value="2"/>
</dbReference>
<proteinExistence type="predicted"/>
<keyword evidence="5" id="KW-0812">Transmembrane</keyword>
<gene>
    <name evidence="7" type="ORF">NG895_23945</name>
</gene>
<evidence type="ECO:0000256" key="5">
    <source>
        <dbReference type="SAM" id="Phobius"/>
    </source>
</evidence>
<dbReference type="FunFam" id="3.30.70.270:FF:000001">
    <property type="entry name" value="Diguanylate cyclase domain protein"/>
    <property type="match status" value="1"/>
</dbReference>
<dbReference type="NCBIfam" id="TIGR00254">
    <property type="entry name" value="GGDEF"/>
    <property type="match status" value="2"/>
</dbReference>
<keyword evidence="5" id="KW-1133">Transmembrane helix</keyword>
<feature type="domain" description="GGDEF" evidence="6">
    <location>
        <begin position="364"/>
        <end position="496"/>
    </location>
</feature>
<feature type="coiled-coil region" evidence="3">
    <location>
        <begin position="113"/>
        <end position="147"/>
    </location>
</feature>
<dbReference type="AlphaFoldDB" id="A0A9X2JJP0"/>
<dbReference type="InterPro" id="IPR029787">
    <property type="entry name" value="Nucleotide_cyclase"/>
</dbReference>
<dbReference type="SMART" id="SM00267">
    <property type="entry name" value="GGDEF"/>
    <property type="match status" value="2"/>
</dbReference>
<dbReference type="GO" id="GO:0052621">
    <property type="term" value="F:diguanylate cyclase activity"/>
    <property type="evidence" value="ECO:0007669"/>
    <property type="project" value="UniProtKB-EC"/>
</dbReference>
<keyword evidence="7" id="KW-0808">Transferase</keyword>
<dbReference type="InterPro" id="IPR050469">
    <property type="entry name" value="Diguanylate_Cyclase"/>
</dbReference>
<name>A0A9X2JJP0_9BACT</name>
<evidence type="ECO:0000256" key="3">
    <source>
        <dbReference type="SAM" id="Coils"/>
    </source>
</evidence>
<dbReference type="Gene3D" id="3.30.70.270">
    <property type="match status" value="2"/>
</dbReference>
<evidence type="ECO:0000259" key="6">
    <source>
        <dbReference type="PROSITE" id="PS50887"/>
    </source>
</evidence>
<comment type="catalytic activity">
    <reaction evidence="2">
        <text>2 GTP = 3',3'-c-di-GMP + 2 diphosphate</text>
        <dbReference type="Rhea" id="RHEA:24898"/>
        <dbReference type="ChEBI" id="CHEBI:33019"/>
        <dbReference type="ChEBI" id="CHEBI:37565"/>
        <dbReference type="ChEBI" id="CHEBI:58805"/>
        <dbReference type="EC" id="2.7.7.65"/>
    </reaction>
</comment>
<accession>A0A9X2JJP0</accession>
<dbReference type="PANTHER" id="PTHR45138">
    <property type="entry name" value="REGULATORY COMPONENTS OF SENSORY TRANSDUCTION SYSTEM"/>
    <property type="match status" value="1"/>
</dbReference>
<keyword evidence="5" id="KW-0472">Membrane</keyword>
<evidence type="ECO:0000313" key="7">
    <source>
        <dbReference type="EMBL" id="MCO6046963.1"/>
    </source>
</evidence>
<feature type="transmembrane region" description="Helical" evidence="5">
    <location>
        <begin position="12"/>
        <end position="35"/>
    </location>
</feature>
<protein>
    <recommendedName>
        <fullName evidence="1">diguanylate cyclase</fullName>
        <ecNumber evidence="1">2.7.7.65</ecNumber>
    </recommendedName>
</protein>
<keyword evidence="8" id="KW-1185">Reference proteome</keyword>
<dbReference type="PANTHER" id="PTHR45138:SF9">
    <property type="entry name" value="DIGUANYLATE CYCLASE DGCM-RELATED"/>
    <property type="match status" value="1"/>
</dbReference>
<evidence type="ECO:0000313" key="8">
    <source>
        <dbReference type="Proteomes" id="UP001155241"/>
    </source>
</evidence>
<organism evidence="7 8">
    <name type="scientific">Aeoliella straminimaris</name>
    <dbReference type="NCBI Taxonomy" id="2954799"/>
    <lineage>
        <taxon>Bacteria</taxon>
        <taxon>Pseudomonadati</taxon>
        <taxon>Planctomycetota</taxon>
        <taxon>Planctomycetia</taxon>
        <taxon>Pirellulales</taxon>
        <taxon>Lacipirellulaceae</taxon>
        <taxon>Aeoliella</taxon>
    </lineage>
</organism>
<feature type="region of interest" description="Disordered" evidence="4">
    <location>
        <begin position="305"/>
        <end position="340"/>
    </location>
</feature>
<evidence type="ECO:0000256" key="4">
    <source>
        <dbReference type="SAM" id="MobiDB-lite"/>
    </source>
</evidence>
<keyword evidence="7" id="KW-0548">Nucleotidyltransferase</keyword>
<comment type="caution">
    <text evidence="7">The sequence shown here is derived from an EMBL/GenBank/DDBJ whole genome shotgun (WGS) entry which is preliminary data.</text>
</comment>
<dbReference type="Pfam" id="PF00990">
    <property type="entry name" value="GGDEF"/>
    <property type="match status" value="2"/>
</dbReference>
<dbReference type="EC" id="2.7.7.65" evidence="1"/>
<feature type="compositionally biased region" description="Polar residues" evidence="4">
    <location>
        <begin position="316"/>
        <end position="340"/>
    </location>
</feature>
<feature type="domain" description="GGDEF" evidence="6">
    <location>
        <begin position="178"/>
        <end position="310"/>
    </location>
</feature>
<evidence type="ECO:0000256" key="2">
    <source>
        <dbReference type="ARBA" id="ARBA00034247"/>
    </source>
</evidence>
<reference evidence="7" key="1">
    <citation type="submission" date="2022-06" db="EMBL/GenBank/DDBJ databases">
        <title>Aeoliella straminimaris, a novel planctomycete from sediments.</title>
        <authorList>
            <person name="Vitorino I.R."/>
            <person name="Lage O.M."/>
        </authorList>
    </citation>
    <scope>NUCLEOTIDE SEQUENCE</scope>
    <source>
        <strain evidence="7">ICT_H6.2</strain>
    </source>
</reference>
<dbReference type="InterPro" id="IPR000160">
    <property type="entry name" value="GGDEF_dom"/>
</dbReference>
<dbReference type="EMBL" id="JAMXLR010000081">
    <property type="protein sequence ID" value="MCO6046963.1"/>
    <property type="molecule type" value="Genomic_DNA"/>
</dbReference>